<proteinExistence type="predicted"/>
<dbReference type="Proteomes" id="UP000257109">
    <property type="component" value="Unassembled WGS sequence"/>
</dbReference>
<protein>
    <submittedName>
        <fullName evidence="2">Uncharacterized protein</fullName>
    </submittedName>
</protein>
<sequence length="67" mass="7486">MAIVVEDGIIESRPCRLSALSRDQAGLSLPRSSRLCLYRERLARKTTVKTTLIRAGPNPKDDPRAQH</sequence>
<comment type="caution">
    <text evidence="2">The sequence shown here is derived from an EMBL/GenBank/DDBJ whole genome shotgun (WGS) entry which is preliminary data.</text>
</comment>
<gene>
    <name evidence="2" type="ORF">CR513_47372</name>
</gene>
<keyword evidence="3" id="KW-1185">Reference proteome</keyword>
<reference evidence="2" key="1">
    <citation type="submission" date="2018-05" db="EMBL/GenBank/DDBJ databases">
        <title>Draft genome of Mucuna pruriens seed.</title>
        <authorList>
            <person name="Nnadi N.E."/>
            <person name="Vos R."/>
            <person name="Hasami M.H."/>
            <person name="Devisetty U.K."/>
            <person name="Aguiy J.C."/>
        </authorList>
    </citation>
    <scope>NUCLEOTIDE SEQUENCE [LARGE SCALE GENOMIC DNA]</scope>
    <source>
        <strain evidence="2">JCA_2017</strain>
    </source>
</reference>
<name>A0A371F445_MUCPR</name>
<evidence type="ECO:0000313" key="3">
    <source>
        <dbReference type="Proteomes" id="UP000257109"/>
    </source>
</evidence>
<feature type="region of interest" description="Disordered" evidence="1">
    <location>
        <begin position="48"/>
        <end position="67"/>
    </location>
</feature>
<dbReference type="EMBL" id="QJKJ01010669">
    <property type="protein sequence ID" value="RDX73069.1"/>
    <property type="molecule type" value="Genomic_DNA"/>
</dbReference>
<organism evidence="2 3">
    <name type="scientific">Mucuna pruriens</name>
    <name type="common">Velvet bean</name>
    <name type="synonym">Dolichos pruriens</name>
    <dbReference type="NCBI Taxonomy" id="157652"/>
    <lineage>
        <taxon>Eukaryota</taxon>
        <taxon>Viridiplantae</taxon>
        <taxon>Streptophyta</taxon>
        <taxon>Embryophyta</taxon>
        <taxon>Tracheophyta</taxon>
        <taxon>Spermatophyta</taxon>
        <taxon>Magnoliopsida</taxon>
        <taxon>eudicotyledons</taxon>
        <taxon>Gunneridae</taxon>
        <taxon>Pentapetalae</taxon>
        <taxon>rosids</taxon>
        <taxon>fabids</taxon>
        <taxon>Fabales</taxon>
        <taxon>Fabaceae</taxon>
        <taxon>Papilionoideae</taxon>
        <taxon>50 kb inversion clade</taxon>
        <taxon>NPAAA clade</taxon>
        <taxon>indigoferoid/millettioid clade</taxon>
        <taxon>Phaseoleae</taxon>
        <taxon>Mucuna</taxon>
    </lineage>
</organism>
<evidence type="ECO:0000313" key="2">
    <source>
        <dbReference type="EMBL" id="RDX73069.1"/>
    </source>
</evidence>
<feature type="non-terminal residue" evidence="2">
    <location>
        <position position="1"/>
    </location>
</feature>
<evidence type="ECO:0000256" key="1">
    <source>
        <dbReference type="SAM" id="MobiDB-lite"/>
    </source>
</evidence>
<dbReference type="AlphaFoldDB" id="A0A371F445"/>
<accession>A0A371F445</accession>